<feature type="compositionally biased region" description="Polar residues" evidence="1">
    <location>
        <begin position="128"/>
        <end position="143"/>
    </location>
</feature>
<dbReference type="Proteomes" id="UP000319663">
    <property type="component" value="Unassembled WGS sequence"/>
</dbReference>
<comment type="caution">
    <text evidence="3">The sequence shown here is derived from an EMBL/GenBank/DDBJ whole genome shotgun (WGS) entry which is preliminary data.</text>
</comment>
<dbReference type="AlphaFoldDB" id="A0A507QN74"/>
<dbReference type="EMBL" id="VIFY01000216">
    <property type="protein sequence ID" value="TQB68447.1"/>
    <property type="molecule type" value="Genomic_DNA"/>
</dbReference>
<dbReference type="STRING" id="5098.A0A507QN74"/>
<evidence type="ECO:0000256" key="1">
    <source>
        <dbReference type="SAM" id="MobiDB-lite"/>
    </source>
</evidence>
<keyword evidence="4" id="KW-1185">Reference proteome</keyword>
<name>A0A507QN74_MONPU</name>
<proteinExistence type="predicted"/>
<evidence type="ECO:0000313" key="3">
    <source>
        <dbReference type="EMBL" id="TQB68447.1"/>
    </source>
</evidence>
<accession>A0A507QN74</accession>
<gene>
    <name evidence="3" type="ORF">MPDQ_003416</name>
</gene>
<dbReference type="Pfam" id="PF05347">
    <property type="entry name" value="Complex1_LYR"/>
    <property type="match status" value="1"/>
</dbReference>
<feature type="domain" description="Complex 1 LYR protein" evidence="2">
    <location>
        <begin position="52"/>
        <end position="108"/>
    </location>
</feature>
<organism evidence="3 4">
    <name type="scientific">Monascus purpureus</name>
    <name type="common">Red mold</name>
    <name type="synonym">Monascus anka</name>
    <dbReference type="NCBI Taxonomy" id="5098"/>
    <lineage>
        <taxon>Eukaryota</taxon>
        <taxon>Fungi</taxon>
        <taxon>Dikarya</taxon>
        <taxon>Ascomycota</taxon>
        <taxon>Pezizomycotina</taxon>
        <taxon>Eurotiomycetes</taxon>
        <taxon>Eurotiomycetidae</taxon>
        <taxon>Eurotiales</taxon>
        <taxon>Aspergillaceae</taxon>
        <taxon>Monascus</taxon>
    </lineage>
</organism>
<dbReference type="CDD" id="cd20273">
    <property type="entry name" value="Complex1_LYR_unchar"/>
    <property type="match status" value="1"/>
</dbReference>
<dbReference type="InterPro" id="IPR046896">
    <property type="entry name" value="Cup1-like_N"/>
</dbReference>
<evidence type="ECO:0000259" key="2">
    <source>
        <dbReference type="Pfam" id="PF05347"/>
    </source>
</evidence>
<feature type="region of interest" description="Disordered" evidence="1">
    <location>
        <begin position="128"/>
        <end position="185"/>
    </location>
</feature>
<protein>
    <recommendedName>
        <fullName evidence="2">Complex 1 LYR protein domain-containing protein</fullName>
    </recommendedName>
</protein>
<reference evidence="3 4" key="1">
    <citation type="submission" date="2019-06" db="EMBL/GenBank/DDBJ databases">
        <title>Wine fermentation using esterase from Monascus purpureus.</title>
        <authorList>
            <person name="Geng C."/>
            <person name="Zhang Y."/>
        </authorList>
    </citation>
    <scope>NUCLEOTIDE SEQUENCE [LARGE SCALE GENOMIC DNA]</scope>
    <source>
        <strain evidence="3">HQ1</strain>
    </source>
</reference>
<sequence length="317" mass="36330">MRWPRSSSHMTARGEDAARRITAQPKDAKRLRSLFEMHKVLVPRLSGIHRFACLALYRALLRRCAKLPTTALDADVKALVQQKFHRYRNLQSPSQTSNALKAGYEALDLLHSASQGHRNDVERITTLISQSRSMKQENASMQRALTAARPPKPLSPKQRKKEEAKRFQASTARRHPDATPILCRPRPVVRGGRRVPVLVSARGIPFLRIKKPQPMVLSGVIRSKLETRWRRVEHREMLNTELLFARDEDMWDRLTTGGEPATWIEAVESSLKEVSRLIKVTDYKNKQLAEAMWKVVLAERKLAAEEESRDRLAEKKS</sequence>
<evidence type="ECO:0000313" key="4">
    <source>
        <dbReference type="Proteomes" id="UP000319663"/>
    </source>
</evidence>
<dbReference type="InterPro" id="IPR008011">
    <property type="entry name" value="Complex1_LYR_dom"/>
</dbReference>